<comment type="caution">
    <text evidence="4">The sequence shown here is derived from an EMBL/GenBank/DDBJ whole genome shotgun (WGS) entry which is preliminary data.</text>
</comment>
<dbReference type="EC" id="3.5.1.89" evidence="2"/>
<organism evidence="4 5">
    <name type="scientific">Aspergillus keveii</name>
    <dbReference type="NCBI Taxonomy" id="714993"/>
    <lineage>
        <taxon>Eukaryota</taxon>
        <taxon>Fungi</taxon>
        <taxon>Dikarya</taxon>
        <taxon>Ascomycota</taxon>
        <taxon>Pezizomycotina</taxon>
        <taxon>Eurotiomycetes</taxon>
        <taxon>Eurotiomycetidae</taxon>
        <taxon>Eurotiales</taxon>
        <taxon>Aspergillaceae</taxon>
        <taxon>Aspergillus</taxon>
        <taxon>Aspergillus subgen. Nidulantes</taxon>
    </lineage>
</organism>
<evidence type="ECO:0000313" key="4">
    <source>
        <dbReference type="EMBL" id="KAL2785157.1"/>
    </source>
</evidence>
<dbReference type="PANTHER" id="PTHR12993">
    <property type="entry name" value="N-ACETYLGLUCOSAMINYL-PHOSPHATIDYLINOSITOL DE-N-ACETYLASE-RELATED"/>
    <property type="match status" value="1"/>
</dbReference>
<keyword evidence="5" id="KW-1185">Reference proteome</keyword>
<evidence type="ECO:0000256" key="1">
    <source>
        <dbReference type="ARBA" id="ARBA00006066"/>
    </source>
</evidence>
<feature type="signal peptide" evidence="3">
    <location>
        <begin position="1"/>
        <end position="18"/>
    </location>
</feature>
<dbReference type="InterPro" id="IPR003737">
    <property type="entry name" value="GlcNAc_PI_deacetylase-related"/>
</dbReference>
<dbReference type="EMBL" id="JBFTWV010000153">
    <property type="protein sequence ID" value="KAL2785157.1"/>
    <property type="molecule type" value="Genomic_DNA"/>
</dbReference>
<dbReference type="SUPFAM" id="SSF102588">
    <property type="entry name" value="LmbE-like"/>
    <property type="match status" value="1"/>
</dbReference>
<evidence type="ECO:0000256" key="2">
    <source>
        <dbReference type="ARBA" id="ARBA00012176"/>
    </source>
</evidence>
<comment type="similarity">
    <text evidence="1">Belongs to the PIGL family.</text>
</comment>
<accession>A0ABR4FQ55</accession>
<reference evidence="4 5" key="1">
    <citation type="submission" date="2024-07" db="EMBL/GenBank/DDBJ databases">
        <title>Section-level genome sequencing and comparative genomics of Aspergillus sections Usti and Cavernicolus.</title>
        <authorList>
            <consortium name="Lawrence Berkeley National Laboratory"/>
            <person name="Nybo J.L."/>
            <person name="Vesth T.C."/>
            <person name="Theobald S."/>
            <person name="Frisvad J.C."/>
            <person name="Larsen T.O."/>
            <person name="Kjaerboelling I."/>
            <person name="Rothschild-Mancinelli K."/>
            <person name="Lyhne E.K."/>
            <person name="Kogle M.E."/>
            <person name="Barry K."/>
            <person name="Clum A."/>
            <person name="Na H."/>
            <person name="Ledsgaard L."/>
            <person name="Lin J."/>
            <person name="Lipzen A."/>
            <person name="Kuo A."/>
            <person name="Riley R."/>
            <person name="Mondo S."/>
            <person name="Labutti K."/>
            <person name="Haridas S."/>
            <person name="Pangalinan J."/>
            <person name="Salamov A.A."/>
            <person name="Simmons B.A."/>
            <person name="Magnuson J.K."/>
            <person name="Chen J."/>
            <person name="Drula E."/>
            <person name="Henrissat B."/>
            <person name="Wiebenga A."/>
            <person name="Lubbers R.J."/>
            <person name="Gomes A.C."/>
            <person name="Makela M.R."/>
            <person name="Stajich J."/>
            <person name="Grigoriev I.V."/>
            <person name="Mortensen U.H."/>
            <person name="De Vries R.P."/>
            <person name="Baker S.E."/>
            <person name="Andersen M.R."/>
        </authorList>
    </citation>
    <scope>NUCLEOTIDE SEQUENCE [LARGE SCALE GENOMIC DNA]</scope>
    <source>
        <strain evidence="4 5">CBS 209.92</strain>
    </source>
</reference>
<dbReference type="Proteomes" id="UP001610563">
    <property type="component" value="Unassembled WGS sequence"/>
</dbReference>
<sequence length="274" mass="29501">MRLTTLLAALATATLTAATRNLYIIAHQDDDLLFMNPSLLRAIKAGDTIQTIYLTAGDSGLDTSYWTSRQAGAQAAYAQMAGVTSTWDEYDLGIEGKNIPKYTLHDHDTISLAFLHIPDGNGDGSGFASTGNESLEKLWKGAIPFITTVDDSGTTYSRGGLINALSQAINDFAPDTISAQDYIHAFGTGDHSDHTAGALFANQAAIVSTFPGDVWAYEGYPIEDLPANVVGKDLEAKKRAFYTYAPYDSATCASDAACAGKEYEPWLLREYKLN</sequence>
<evidence type="ECO:0000256" key="3">
    <source>
        <dbReference type="SAM" id="SignalP"/>
    </source>
</evidence>
<evidence type="ECO:0000313" key="5">
    <source>
        <dbReference type="Proteomes" id="UP001610563"/>
    </source>
</evidence>
<name>A0ABR4FQ55_9EURO</name>
<dbReference type="Pfam" id="PF02585">
    <property type="entry name" value="PIG-L"/>
    <property type="match status" value="1"/>
</dbReference>
<feature type="chain" id="PRO_5046656315" description="N-acetylglucosaminylphosphatidylinositol deacetylase" evidence="3">
    <location>
        <begin position="19"/>
        <end position="274"/>
    </location>
</feature>
<protein>
    <recommendedName>
        <fullName evidence="2">N-acetylglucosaminylphosphatidylinositol deacetylase</fullName>
        <ecNumber evidence="2">3.5.1.89</ecNumber>
    </recommendedName>
</protein>
<proteinExistence type="inferred from homology"/>
<keyword evidence="3" id="KW-0732">Signal</keyword>
<dbReference type="Gene3D" id="3.40.50.10320">
    <property type="entry name" value="LmbE-like"/>
    <property type="match status" value="1"/>
</dbReference>
<dbReference type="InterPro" id="IPR024078">
    <property type="entry name" value="LmbE-like_dom_sf"/>
</dbReference>
<dbReference type="PANTHER" id="PTHR12993:SF23">
    <property type="entry name" value="N-ACETYLGLUCOSAMINYLPHOSPHATIDYLINOSITOL DEACETYLASE"/>
    <property type="match status" value="1"/>
</dbReference>
<gene>
    <name evidence="4" type="ORF">BJX66DRAFT_343332</name>
</gene>